<dbReference type="Gene3D" id="3.30.70.120">
    <property type="match status" value="1"/>
</dbReference>
<dbReference type="InterPro" id="IPR003740">
    <property type="entry name" value="YitT"/>
</dbReference>
<dbReference type="CDD" id="cd16380">
    <property type="entry name" value="YitT_C"/>
    <property type="match status" value="1"/>
</dbReference>
<evidence type="ECO:0000313" key="9">
    <source>
        <dbReference type="Proteomes" id="UP000247612"/>
    </source>
</evidence>
<dbReference type="OrthoDB" id="1758221at2"/>
<keyword evidence="4 6" id="KW-1133">Transmembrane helix</keyword>
<dbReference type="AlphaFoldDB" id="A0A318KZM4"/>
<sequence>MKLDKSHLFDYFLVLAGNFLVAFAVAGFILPNNILSGGLAGISVALYPVFHIDPELLITVLTFGFFLFGSVVLGKSFAVKTALSTIAYPFFLNIITLFLADRQLTANPILASLYGGVVLGLGVGLVFRTGASTGGMDIPPLIVHKYTNIPLGTLVMITDGLTVLLGIATHSVEAALIGILSVWSSSYMVDKALSFGGQSTKSIFIISEHTKEILDMIHTELDRGATILKGVGGYSGEEKDVILVVIMNKQYPMLNKLVISADPNAFMIVEDAKEVKGNGFTMNLEENRNGLIKK</sequence>
<dbReference type="RefSeq" id="WP_022938641.1">
    <property type="nucleotide sequence ID" value="NZ_CABKRQ010000006.1"/>
</dbReference>
<evidence type="ECO:0000256" key="2">
    <source>
        <dbReference type="ARBA" id="ARBA00022475"/>
    </source>
</evidence>
<gene>
    <name evidence="8" type="ORF">DES51_102227</name>
</gene>
<feature type="transmembrane region" description="Helical" evidence="6">
    <location>
        <begin position="56"/>
        <end position="74"/>
    </location>
</feature>
<keyword evidence="9" id="KW-1185">Reference proteome</keyword>
<dbReference type="PIRSF" id="PIRSF006483">
    <property type="entry name" value="Membrane_protein_YitT"/>
    <property type="match status" value="1"/>
</dbReference>
<dbReference type="PANTHER" id="PTHR33545:SF9">
    <property type="entry name" value="UPF0750 MEMBRANE PROTEIN YITE"/>
    <property type="match status" value="1"/>
</dbReference>
<dbReference type="GO" id="GO:0005886">
    <property type="term" value="C:plasma membrane"/>
    <property type="evidence" value="ECO:0007669"/>
    <property type="project" value="UniProtKB-SubCell"/>
</dbReference>
<accession>A0A318KZM4</accession>
<dbReference type="InterPro" id="IPR051461">
    <property type="entry name" value="UPF0750_membrane"/>
</dbReference>
<evidence type="ECO:0000256" key="1">
    <source>
        <dbReference type="ARBA" id="ARBA00004651"/>
    </source>
</evidence>
<proteinExistence type="predicted"/>
<keyword evidence="5 6" id="KW-0472">Membrane</keyword>
<feature type="transmembrane region" description="Helical" evidence="6">
    <location>
        <begin position="81"/>
        <end position="100"/>
    </location>
</feature>
<evidence type="ECO:0000256" key="5">
    <source>
        <dbReference type="ARBA" id="ARBA00023136"/>
    </source>
</evidence>
<evidence type="ECO:0000256" key="3">
    <source>
        <dbReference type="ARBA" id="ARBA00022692"/>
    </source>
</evidence>
<feature type="transmembrane region" description="Helical" evidence="6">
    <location>
        <begin position="106"/>
        <end position="127"/>
    </location>
</feature>
<evidence type="ECO:0000256" key="4">
    <source>
        <dbReference type="ARBA" id="ARBA00022989"/>
    </source>
</evidence>
<dbReference type="Pfam" id="PF10035">
    <property type="entry name" value="DUF2179"/>
    <property type="match status" value="1"/>
</dbReference>
<dbReference type="STRING" id="1034346.GCA_000313565_02338"/>
<keyword evidence="3 6" id="KW-0812">Transmembrane</keyword>
<dbReference type="InterPro" id="IPR015867">
    <property type="entry name" value="N-reg_PII/ATP_PRibTrfase_C"/>
</dbReference>
<evidence type="ECO:0000256" key="6">
    <source>
        <dbReference type="SAM" id="Phobius"/>
    </source>
</evidence>
<dbReference type="GeneID" id="94441295"/>
<name>A0A318KZM4_9FIRM</name>
<protein>
    <submittedName>
        <fullName evidence="8">Uncharacterized membrane-anchored protein YitT (DUF2179 family)</fullName>
    </submittedName>
</protein>
<keyword evidence="2" id="KW-1003">Cell membrane</keyword>
<feature type="transmembrane region" description="Helical" evidence="6">
    <location>
        <begin position="148"/>
        <end position="168"/>
    </location>
</feature>
<feature type="domain" description="DUF2179" evidence="7">
    <location>
        <begin position="223"/>
        <end position="277"/>
    </location>
</feature>
<dbReference type="Proteomes" id="UP000247612">
    <property type="component" value="Unassembled WGS sequence"/>
</dbReference>
<reference evidence="8 9" key="1">
    <citation type="submission" date="2018-05" db="EMBL/GenBank/DDBJ databases">
        <title>Genomic Encyclopedia of Type Strains, Phase IV (KMG-IV): sequencing the most valuable type-strain genomes for metagenomic binning, comparative biology and taxonomic classification.</title>
        <authorList>
            <person name="Goeker M."/>
        </authorList>
    </citation>
    <scope>NUCLEOTIDE SEQUENCE [LARGE SCALE GENOMIC DNA]</scope>
    <source>
        <strain evidence="8 9">JC118</strain>
    </source>
</reference>
<evidence type="ECO:0000259" key="7">
    <source>
        <dbReference type="Pfam" id="PF10035"/>
    </source>
</evidence>
<dbReference type="PANTHER" id="PTHR33545">
    <property type="entry name" value="UPF0750 MEMBRANE PROTEIN YITT-RELATED"/>
    <property type="match status" value="1"/>
</dbReference>
<organism evidence="8 9">
    <name type="scientific">Dielma fastidiosa</name>
    <dbReference type="NCBI Taxonomy" id="1034346"/>
    <lineage>
        <taxon>Bacteria</taxon>
        <taxon>Bacillati</taxon>
        <taxon>Bacillota</taxon>
        <taxon>Erysipelotrichia</taxon>
        <taxon>Erysipelotrichales</taxon>
        <taxon>Erysipelotrichaceae</taxon>
        <taxon>Dielma</taxon>
    </lineage>
</organism>
<dbReference type="InterPro" id="IPR019264">
    <property type="entry name" value="DUF2179"/>
</dbReference>
<feature type="transmembrane region" description="Helical" evidence="6">
    <location>
        <begin position="12"/>
        <end position="30"/>
    </location>
</feature>
<dbReference type="EMBL" id="QJKH01000002">
    <property type="protein sequence ID" value="PXX81106.1"/>
    <property type="molecule type" value="Genomic_DNA"/>
</dbReference>
<evidence type="ECO:0000313" key="8">
    <source>
        <dbReference type="EMBL" id="PXX81106.1"/>
    </source>
</evidence>
<comment type="subcellular location">
    <subcellularLocation>
        <location evidence="1">Cell membrane</location>
        <topology evidence="1">Multi-pass membrane protein</topology>
    </subcellularLocation>
</comment>
<dbReference type="Pfam" id="PF02588">
    <property type="entry name" value="YitT_membrane"/>
    <property type="match status" value="1"/>
</dbReference>
<comment type="caution">
    <text evidence="8">The sequence shown here is derived from an EMBL/GenBank/DDBJ whole genome shotgun (WGS) entry which is preliminary data.</text>
</comment>